<organism evidence="4 5">
    <name type="scientific">Saprolegnia diclina (strain VS20)</name>
    <dbReference type="NCBI Taxonomy" id="1156394"/>
    <lineage>
        <taxon>Eukaryota</taxon>
        <taxon>Sar</taxon>
        <taxon>Stramenopiles</taxon>
        <taxon>Oomycota</taxon>
        <taxon>Saprolegniomycetes</taxon>
        <taxon>Saprolegniales</taxon>
        <taxon>Saprolegniaceae</taxon>
        <taxon>Saprolegnia</taxon>
    </lineage>
</organism>
<evidence type="ECO:0000313" key="4">
    <source>
        <dbReference type="EMBL" id="EQC35261.1"/>
    </source>
</evidence>
<dbReference type="GO" id="GO:0008270">
    <property type="term" value="F:zinc ion binding"/>
    <property type="evidence" value="ECO:0007669"/>
    <property type="project" value="UniProtKB-KW"/>
</dbReference>
<evidence type="ECO:0000256" key="2">
    <source>
        <dbReference type="SAM" id="MobiDB-lite"/>
    </source>
</evidence>
<evidence type="ECO:0000256" key="1">
    <source>
        <dbReference type="PROSITE-ProRule" id="PRU00175"/>
    </source>
</evidence>
<dbReference type="GO" id="GO:0004842">
    <property type="term" value="F:ubiquitin-protein transferase activity"/>
    <property type="evidence" value="ECO:0007669"/>
    <property type="project" value="InterPro"/>
</dbReference>
<dbReference type="SUPFAM" id="SSF57850">
    <property type="entry name" value="RING/U-box"/>
    <property type="match status" value="1"/>
</dbReference>
<dbReference type="VEuPathDB" id="FungiDB:SDRG_07488"/>
<feature type="region of interest" description="Disordered" evidence="2">
    <location>
        <begin position="29"/>
        <end position="102"/>
    </location>
</feature>
<dbReference type="GeneID" id="19948215"/>
<feature type="domain" description="RING-type" evidence="3">
    <location>
        <begin position="182"/>
        <end position="223"/>
    </location>
</feature>
<dbReference type="InterPro" id="IPR001841">
    <property type="entry name" value="Znf_RING"/>
</dbReference>
<dbReference type="STRING" id="1156394.T0QKM0"/>
<keyword evidence="1" id="KW-0862">Zinc</keyword>
<gene>
    <name evidence="4" type="ORF">SDRG_07488</name>
</gene>
<dbReference type="PROSITE" id="PS50089">
    <property type="entry name" value="ZF_RING_2"/>
    <property type="match status" value="1"/>
</dbReference>
<dbReference type="Pfam" id="PF13639">
    <property type="entry name" value="zf-RING_2"/>
    <property type="match status" value="1"/>
</dbReference>
<dbReference type="eggNOG" id="KOG0800">
    <property type="taxonomic scope" value="Eukaryota"/>
</dbReference>
<dbReference type="AlphaFoldDB" id="T0QKM0"/>
<proteinExistence type="predicted"/>
<dbReference type="Gene3D" id="3.30.40.10">
    <property type="entry name" value="Zinc/RING finger domain, C3HC4 (zinc finger)"/>
    <property type="match status" value="1"/>
</dbReference>
<dbReference type="GO" id="GO:0016567">
    <property type="term" value="P:protein ubiquitination"/>
    <property type="evidence" value="ECO:0007669"/>
    <property type="project" value="InterPro"/>
</dbReference>
<evidence type="ECO:0000259" key="3">
    <source>
        <dbReference type="PROSITE" id="PS50089"/>
    </source>
</evidence>
<sequence length="228" mass="25462">MNELSNSKTSCELLDAQIDANEWKERYAAREKQHLHEEATDDATSDNELDTRFDNYQSEDSSDEQGVRRGVKRRATDINEAAPVQQHPRLQMVSPPSAAMTDAQSDDHFAALQIDTPPASPATQGAMEEIWRSTVRDEMHARVLLGDDVNLDEVAWYAFAPDYVALLPSQSWPRGAVSALECIVCHDPYVEQDMVITLPCAHLVHEDCGTEWLHENNACPVCTTPIVS</sequence>
<dbReference type="RefSeq" id="XP_008611545.1">
    <property type="nucleotide sequence ID" value="XM_008613323.1"/>
</dbReference>
<dbReference type="OrthoDB" id="8062037at2759"/>
<dbReference type="InterPro" id="IPR013083">
    <property type="entry name" value="Znf_RING/FYVE/PHD"/>
</dbReference>
<feature type="compositionally biased region" description="Acidic residues" evidence="2">
    <location>
        <begin position="39"/>
        <end position="48"/>
    </location>
</feature>
<protein>
    <recommendedName>
        <fullName evidence="3">RING-type domain-containing protein</fullName>
    </recommendedName>
</protein>
<reference evidence="4 5" key="1">
    <citation type="submission" date="2012-04" db="EMBL/GenBank/DDBJ databases">
        <title>The Genome Sequence of Saprolegnia declina VS20.</title>
        <authorList>
            <consortium name="The Broad Institute Genome Sequencing Platform"/>
            <person name="Russ C."/>
            <person name="Nusbaum C."/>
            <person name="Tyler B."/>
            <person name="van West P."/>
            <person name="Dieguez-Uribeondo J."/>
            <person name="de Bruijn I."/>
            <person name="Tripathy S."/>
            <person name="Jiang R."/>
            <person name="Young S.K."/>
            <person name="Zeng Q."/>
            <person name="Gargeya S."/>
            <person name="Fitzgerald M."/>
            <person name="Haas B."/>
            <person name="Abouelleil A."/>
            <person name="Alvarado L."/>
            <person name="Arachchi H.M."/>
            <person name="Berlin A."/>
            <person name="Chapman S.B."/>
            <person name="Goldberg J."/>
            <person name="Griggs A."/>
            <person name="Gujja S."/>
            <person name="Hansen M."/>
            <person name="Howarth C."/>
            <person name="Imamovic A."/>
            <person name="Larimer J."/>
            <person name="McCowen C."/>
            <person name="Montmayeur A."/>
            <person name="Murphy C."/>
            <person name="Neiman D."/>
            <person name="Pearson M."/>
            <person name="Priest M."/>
            <person name="Roberts A."/>
            <person name="Saif S."/>
            <person name="Shea T."/>
            <person name="Sisk P."/>
            <person name="Sykes S."/>
            <person name="Wortman J."/>
            <person name="Nusbaum C."/>
            <person name="Birren B."/>
        </authorList>
    </citation>
    <scope>NUCLEOTIDE SEQUENCE [LARGE SCALE GENOMIC DNA]</scope>
    <source>
        <strain evidence="4 5">VS20</strain>
    </source>
</reference>
<dbReference type="InterPro" id="IPR033276">
    <property type="entry name" value="BB"/>
</dbReference>
<dbReference type="GO" id="GO:0046621">
    <property type="term" value="P:negative regulation of organ growth"/>
    <property type="evidence" value="ECO:0007669"/>
    <property type="project" value="InterPro"/>
</dbReference>
<evidence type="ECO:0000313" key="5">
    <source>
        <dbReference type="Proteomes" id="UP000030762"/>
    </source>
</evidence>
<dbReference type="EMBL" id="JH767152">
    <property type="protein sequence ID" value="EQC35261.1"/>
    <property type="molecule type" value="Genomic_DNA"/>
</dbReference>
<feature type="compositionally biased region" description="Basic and acidic residues" evidence="2">
    <location>
        <begin position="29"/>
        <end position="38"/>
    </location>
</feature>
<keyword evidence="5" id="KW-1185">Reference proteome</keyword>
<dbReference type="PANTHER" id="PTHR46400">
    <property type="entry name" value="RING/U-BOX SUPERFAMILY PROTEIN"/>
    <property type="match status" value="1"/>
</dbReference>
<dbReference type="InParanoid" id="T0QKM0"/>
<keyword evidence="1" id="KW-0479">Metal-binding</keyword>
<keyword evidence="1" id="KW-0863">Zinc-finger</keyword>
<name>T0QKM0_SAPDV</name>
<dbReference type="PANTHER" id="PTHR46400:SF5">
    <property type="entry name" value="RING-TYPE DOMAIN-CONTAINING PROTEIN"/>
    <property type="match status" value="1"/>
</dbReference>
<dbReference type="Proteomes" id="UP000030762">
    <property type="component" value="Unassembled WGS sequence"/>
</dbReference>
<accession>T0QKM0</accession>
<dbReference type="SMART" id="SM00184">
    <property type="entry name" value="RING"/>
    <property type="match status" value="1"/>
</dbReference>